<keyword evidence="2" id="KW-1185">Reference proteome</keyword>
<reference evidence="1 2" key="1">
    <citation type="journal article" date="2022" name="New Phytol.">
        <title>Ecological generalism drives hyperdiversity of secondary metabolite gene clusters in xylarialean endophytes.</title>
        <authorList>
            <person name="Franco M.E.E."/>
            <person name="Wisecaver J.H."/>
            <person name="Arnold A.E."/>
            <person name="Ju Y.M."/>
            <person name="Slot J.C."/>
            <person name="Ahrendt S."/>
            <person name="Moore L.P."/>
            <person name="Eastman K.E."/>
            <person name="Scott K."/>
            <person name="Konkel Z."/>
            <person name="Mondo S.J."/>
            <person name="Kuo A."/>
            <person name="Hayes R.D."/>
            <person name="Haridas S."/>
            <person name="Andreopoulos B."/>
            <person name="Riley R."/>
            <person name="LaButti K."/>
            <person name="Pangilinan J."/>
            <person name="Lipzen A."/>
            <person name="Amirebrahimi M."/>
            <person name="Yan J."/>
            <person name="Adam C."/>
            <person name="Keymanesh K."/>
            <person name="Ng V."/>
            <person name="Louie K."/>
            <person name="Northen T."/>
            <person name="Drula E."/>
            <person name="Henrissat B."/>
            <person name="Hsieh H.M."/>
            <person name="Youens-Clark K."/>
            <person name="Lutzoni F."/>
            <person name="Miadlikowska J."/>
            <person name="Eastwood D.C."/>
            <person name="Hamelin R.C."/>
            <person name="Grigoriev I.V."/>
            <person name="U'Ren J.M."/>
        </authorList>
    </citation>
    <scope>NUCLEOTIDE SEQUENCE [LARGE SCALE GENOMIC DNA]</scope>
    <source>
        <strain evidence="1 2">CBS 119005</strain>
    </source>
</reference>
<name>A0ACB9YR62_9PEZI</name>
<evidence type="ECO:0000313" key="1">
    <source>
        <dbReference type="EMBL" id="KAI4861260.1"/>
    </source>
</evidence>
<evidence type="ECO:0000313" key="2">
    <source>
        <dbReference type="Proteomes" id="UP001497700"/>
    </source>
</evidence>
<protein>
    <submittedName>
        <fullName evidence="1">Uncharacterized protein</fullName>
    </submittedName>
</protein>
<accession>A0ACB9YR62</accession>
<comment type="caution">
    <text evidence="1">The sequence shown here is derived from an EMBL/GenBank/DDBJ whole genome shotgun (WGS) entry which is preliminary data.</text>
</comment>
<gene>
    <name evidence="1" type="ORF">F4820DRAFT_461064</name>
</gene>
<dbReference type="EMBL" id="MU393557">
    <property type="protein sequence ID" value="KAI4861260.1"/>
    <property type="molecule type" value="Genomic_DNA"/>
</dbReference>
<sequence length="296" mass="31562">MRFVGQLATGLSRLQCLRFVGSRAGYSSTAREQNNGRSVIVTGSGRGIGKGIALRLAADGYDVCVNDISANKAACDEVVRDIQGMGRNACTAIADVSKRDEVKQMVQTSVENLGPLSTLIANAGVVQIKPILELTEEDFDSVFAVNVLGVHNCFAEAASQMIRQGNCQPDRPGKLIAAASVVSFKPFERLPAYSISKWAVRGMAQVYAMDLAKHHITVNSYAPGIIGTPMWEKIDAGIGKGLPKGEVFNRSVDADIALKRPGYPSDVAKLVSFLASSDSDYITGQTQLVDGGMVFT</sequence>
<proteinExistence type="predicted"/>
<dbReference type="Proteomes" id="UP001497700">
    <property type="component" value="Unassembled WGS sequence"/>
</dbReference>
<organism evidence="1 2">
    <name type="scientific">Hypoxylon rubiginosum</name>
    <dbReference type="NCBI Taxonomy" id="110542"/>
    <lineage>
        <taxon>Eukaryota</taxon>
        <taxon>Fungi</taxon>
        <taxon>Dikarya</taxon>
        <taxon>Ascomycota</taxon>
        <taxon>Pezizomycotina</taxon>
        <taxon>Sordariomycetes</taxon>
        <taxon>Xylariomycetidae</taxon>
        <taxon>Xylariales</taxon>
        <taxon>Hypoxylaceae</taxon>
        <taxon>Hypoxylon</taxon>
    </lineage>
</organism>